<accession>A0AAN5ID98</accession>
<dbReference type="PROSITE" id="PS00061">
    <property type="entry name" value="ADH_SHORT"/>
    <property type="match status" value="1"/>
</dbReference>
<dbReference type="GO" id="GO:0008202">
    <property type="term" value="P:steroid metabolic process"/>
    <property type="evidence" value="ECO:0007669"/>
    <property type="project" value="TreeGrafter"/>
</dbReference>
<proteinExistence type="inferred from homology"/>
<keyword evidence="3" id="KW-0472">Membrane</keyword>
<keyword evidence="1" id="KW-0560">Oxidoreductase</keyword>
<dbReference type="GO" id="GO:0016491">
    <property type="term" value="F:oxidoreductase activity"/>
    <property type="evidence" value="ECO:0007669"/>
    <property type="project" value="UniProtKB-KW"/>
</dbReference>
<dbReference type="InterPro" id="IPR036291">
    <property type="entry name" value="NAD(P)-bd_dom_sf"/>
</dbReference>
<feature type="transmembrane region" description="Helical" evidence="3">
    <location>
        <begin position="6"/>
        <end position="25"/>
    </location>
</feature>
<organism evidence="4 5">
    <name type="scientific">Pristionchus mayeri</name>
    <dbReference type="NCBI Taxonomy" id="1317129"/>
    <lineage>
        <taxon>Eukaryota</taxon>
        <taxon>Metazoa</taxon>
        <taxon>Ecdysozoa</taxon>
        <taxon>Nematoda</taxon>
        <taxon>Chromadorea</taxon>
        <taxon>Rhabditida</taxon>
        <taxon>Rhabditina</taxon>
        <taxon>Diplogasteromorpha</taxon>
        <taxon>Diplogasteroidea</taxon>
        <taxon>Neodiplogasteridae</taxon>
        <taxon>Pristionchus</taxon>
    </lineage>
</organism>
<dbReference type="Pfam" id="PF00106">
    <property type="entry name" value="adh_short"/>
    <property type="match status" value="1"/>
</dbReference>
<dbReference type="AlphaFoldDB" id="A0AAN5ID98"/>
<name>A0AAN5ID98_9BILA</name>
<reference evidence="5" key="1">
    <citation type="submission" date="2022-10" db="EMBL/GenBank/DDBJ databases">
        <title>Genome assembly of Pristionchus species.</title>
        <authorList>
            <person name="Yoshida K."/>
            <person name="Sommer R.J."/>
        </authorList>
    </citation>
    <scope>NUCLEOTIDE SEQUENCE [LARGE SCALE GENOMIC DNA]</scope>
    <source>
        <strain evidence="5">RS5460</strain>
    </source>
</reference>
<sequence length="353" mass="39037">METCMAWIGSGVSLFVAFSFLSFLFRRIFLERSYLPQAGKVVVVTGCDSGFGWDTAIRLVKGGSTVIAGCFLEKSLTALKEAVGPSLADQIITLRLNLEDDESTDAFVRDIRSYLDDHDLSLHAFVNNAGLFAAGPTEWMSRAHIRRLFQVNTVGAMELTNRVAPLLAEGGRLVSISSVSAVVHGPLLALYGASKAALDNFHSALRVETERPFSVHLIMPGSFKTPLLNPTALRANITAGWNNAPESVRQDFGSRYFETFTSNWTEGVVHYASNRPSWVTDNVLHAIFAAHPRARYYTGYDAIFLFSILSFAPTWIQDAFHRRVNRRFFQSPEGEKVSMACFEKPLASKPKAA</sequence>
<dbReference type="Proteomes" id="UP001328107">
    <property type="component" value="Unassembled WGS sequence"/>
</dbReference>
<evidence type="ECO:0000256" key="1">
    <source>
        <dbReference type="ARBA" id="ARBA00023002"/>
    </source>
</evidence>
<evidence type="ECO:0008006" key="6">
    <source>
        <dbReference type="Google" id="ProtNLM"/>
    </source>
</evidence>
<evidence type="ECO:0000256" key="2">
    <source>
        <dbReference type="RuleBase" id="RU000363"/>
    </source>
</evidence>
<comment type="caution">
    <text evidence="4">The sequence shown here is derived from an EMBL/GenBank/DDBJ whole genome shotgun (WGS) entry which is preliminary data.</text>
</comment>
<protein>
    <recommendedName>
        <fullName evidence="6">Dehydrogenase</fullName>
    </recommendedName>
</protein>
<keyword evidence="5" id="KW-1185">Reference proteome</keyword>
<dbReference type="PANTHER" id="PTHR43313">
    <property type="entry name" value="SHORT-CHAIN DEHYDROGENASE/REDUCTASE FAMILY 9C"/>
    <property type="match status" value="1"/>
</dbReference>
<keyword evidence="3" id="KW-1133">Transmembrane helix</keyword>
<comment type="similarity">
    <text evidence="2">Belongs to the short-chain dehydrogenases/reductases (SDR) family.</text>
</comment>
<dbReference type="Gene3D" id="3.40.50.720">
    <property type="entry name" value="NAD(P)-binding Rossmann-like Domain"/>
    <property type="match status" value="1"/>
</dbReference>
<evidence type="ECO:0000313" key="4">
    <source>
        <dbReference type="EMBL" id="GMR60359.1"/>
    </source>
</evidence>
<dbReference type="SUPFAM" id="SSF51735">
    <property type="entry name" value="NAD(P)-binding Rossmann-fold domains"/>
    <property type="match status" value="1"/>
</dbReference>
<dbReference type="PANTHER" id="PTHR43313:SF1">
    <property type="entry name" value="3BETA-HYDROXYSTEROID DEHYDROGENASE DHS-16"/>
    <property type="match status" value="1"/>
</dbReference>
<keyword evidence="3" id="KW-0812">Transmembrane</keyword>
<dbReference type="PRINTS" id="PR00080">
    <property type="entry name" value="SDRFAMILY"/>
</dbReference>
<dbReference type="EMBL" id="BTRK01000006">
    <property type="protein sequence ID" value="GMR60359.1"/>
    <property type="molecule type" value="Genomic_DNA"/>
</dbReference>
<evidence type="ECO:0000256" key="3">
    <source>
        <dbReference type="SAM" id="Phobius"/>
    </source>
</evidence>
<dbReference type="InterPro" id="IPR002347">
    <property type="entry name" value="SDR_fam"/>
</dbReference>
<dbReference type="PRINTS" id="PR00081">
    <property type="entry name" value="GDHRDH"/>
</dbReference>
<gene>
    <name evidence="4" type="ORF">PMAYCL1PPCAC_30554</name>
</gene>
<dbReference type="InterPro" id="IPR020904">
    <property type="entry name" value="Sc_DH/Rdtase_CS"/>
</dbReference>
<evidence type="ECO:0000313" key="5">
    <source>
        <dbReference type="Proteomes" id="UP001328107"/>
    </source>
</evidence>